<keyword evidence="1" id="KW-0812">Transmembrane</keyword>
<feature type="transmembrane region" description="Helical" evidence="1">
    <location>
        <begin position="41"/>
        <end position="60"/>
    </location>
</feature>
<sequence>MRTRTCPFCKEEIHGQAMVCRYCTRDLPPVAQRQKKNSHTWLAAITAAGIIVSGAAFLAAEFLRERKNWLTEPPRRPTPQNPPD</sequence>
<dbReference type="AlphaFoldDB" id="A0A9X4RL01"/>
<gene>
    <name evidence="2" type="ORF">OLX77_02780</name>
</gene>
<accession>A0A9X4RL01</accession>
<evidence type="ECO:0000313" key="2">
    <source>
        <dbReference type="EMBL" id="MDG4475085.1"/>
    </source>
</evidence>
<dbReference type="Proteomes" id="UP001154240">
    <property type="component" value="Unassembled WGS sequence"/>
</dbReference>
<dbReference type="EMBL" id="JAPHEH010000001">
    <property type="protein sequence ID" value="MDG4475085.1"/>
    <property type="molecule type" value="Genomic_DNA"/>
</dbReference>
<name>A0A9X4RL01_9BACT</name>
<keyword evidence="1" id="KW-1133">Transmembrane helix</keyword>
<keyword evidence="3" id="KW-1185">Reference proteome</keyword>
<evidence type="ECO:0000256" key="1">
    <source>
        <dbReference type="SAM" id="Phobius"/>
    </source>
</evidence>
<reference evidence="2" key="1">
    <citation type="journal article" date="2022" name="bioRxiv">
        <title>Thiovibrio frasassiensisgen. nov., sp. nov., an autotrophic, elemental sulfur disproportionating bacterium isolated from sulfidic karst sediment, and proposal of Thiovibrionaceae fam. nov.</title>
        <authorList>
            <person name="Aronson H."/>
            <person name="Thomas C."/>
            <person name="Bhattacharyya M."/>
            <person name="Eckstein S."/>
            <person name="Jensen S."/>
            <person name="Barco R."/>
            <person name="Macalady J."/>
            <person name="Amend J."/>
        </authorList>
    </citation>
    <scope>NUCLEOTIDE SEQUENCE</scope>
    <source>
        <strain evidence="2">RS19-109</strain>
    </source>
</reference>
<organism evidence="2 3">
    <name type="scientific">Thiovibrio frasassiensis</name>
    <dbReference type="NCBI Taxonomy" id="2984131"/>
    <lineage>
        <taxon>Bacteria</taxon>
        <taxon>Pseudomonadati</taxon>
        <taxon>Thermodesulfobacteriota</taxon>
        <taxon>Desulfobulbia</taxon>
        <taxon>Desulfobulbales</taxon>
        <taxon>Thiovibrionaceae</taxon>
        <taxon>Thiovibrio</taxon>
    </lineage>
</organism>
<evidence type="ECO:0008006" key="4">
    <source>
        <dbReference type="Google" id="ProtNLM"/>
    </source>
</evidence>
<evidence type="ECO:0000313" key="3">
    <source>
        <dbReference type="Proteomes" id="UP001154240"/>
    </source>
</evidence>
<comment type="caution">
    <text evidence="2">The sequence shown here is derived from an EMBL/GenBank/DDBJ whole genome shotgun (WGS) entry which is preliminary data.</text>
</comment>
<protein>
    <recommendedName>
        <fullName evidence="4">Zinc ribbon domain-containing protein</fullName>
    </recommendedName>
</protein>
<keyword evidence="1" id="KW-0472">Membrane</keyword>
<dbReference type="RefSeq" id="WP_307632061.1">
    <property type="nucleotide sequence ID" value="NZ_JAPHEH010000001.1"/>
</dbReference>
<reference evidence="2" key="2">
    <citation type="submission" date="2022-10" db="EMBL/GenBank/DDBJ databases">
        <authorList>
            <person name="Aronson H.S."/>
        </authorList>
    </citation>
    <scope>NUCLEOTIDE SEQUENCE</scope>
    <source>
        <strain evidence="2">RS19-109</strain>
    </source>
</reference>
<proteinExistence type="predicted"/>